<comment type="caution">
    <text evidence="2">The sequence shown here is derived from an EMBL/GenBank/DDBJ whole genome shotgun (WGS) entry which is preliminary data.</text>
</comment>
<dbReference type="EMBL" id="JAHCVJ010000004">
    <property type="protein sequence ID" value="MBT0664930.1"/>
    <property type="molecule type" value="Genomic_DNA"/>
</dbReference>
<feature type="region of interest" description="Disordered" evidence="1">
    <location>
        <begin position="308"/>
        <end position="341"/>
    </location>
</feature>
<sequence>MPNNRARSSGYSITDAGTITGSEVNMPEDNKLYAVEDVEELLAEFNSPKNRLTVFKPFVRYFGDLNTAIILSEIFTWSYHFRGRKLPGIGCGWFYRQYEPSCKQQELDGASGVDVAADEINESTGREAEGKTWLERVGLREDVVRKIVKVLVKDGYVQTVVKKANGAPTCHYKFVRGKLLELMDTLKKQERNPVNVRERFPKKAGKETLKIRDSLTEETAEITQNTTTEQILVLLSGSPFSKISENDLIILIKRHGSERVMQAADIAAESWRREHTEIRNPGGYLQALCDDLVVPEWYEPPHVRAAKAEAAAERKRAEARRKEEQQATEEREAQERDSHWISLTMEDRQKYRDEARASSTLFHDLKDEHLDGIAKLNAWEQCQQMITNTGLTGEPTTESSE</sequence>
<keyword evidence="3" id="KW-1185">Reference proteome</keyword>
<protein>
    <recommendedName>
        <fullName evidence="4">Replication initiation and membrane attachment</fullName>
    </recommendedName>
</protein>
<proteinExistence type="predicted"/>
<dbReference type="RefSeq" id="WP_214171704.1">
    <property type="nucleotide sequence ID" value="NZ_JAHCVJ010000004.1"/>
</dbReference>
<evidence type="ECO:0000256" key="1">
    <source>
        <dbReference type="SAM" id="MobiDB-lite"/>
    </source>
</evidence>
<name>A0AAW4L8N0_9BACT</name>
<reference evidence="2 3" key="1">
    <citation type="submission" date="2021-05" db="EMBL/GenBank/DDBJ databases">
        <title>The draft genome of Geobacter pelophilus DSM 12255.</title>
        <authorList>
            <person name="Xu Z."/>
            <person name="Masuda Y."/>
            <person name="Itoh H."/>
            <person name="Senoo K."/>
        </authorList>
    </citation>
    <scope>NUCLEOTIDE SEQUENCE [LARGE SCALE GENOMIC DNA]</scope>
    <source>
        <strain evidence="2 3">DSM 12255</strain>
    </source>
</reference>
<evidence type="ECO:0008006" key="4">
    <source>
        <dbReference type="Google" id="ProtNLM"/>
    </source>
</evidence>
<evidence type="ECO:0000313" key="3">
    <source>
        <dbReference type="Proteomes" id="UP000811899"/>
    </source>
</evidence>
<accession>A0AAW4L8N0</accession>
<dbReference type="AlphaFoldDB" id="A0AAW4L8N0"/>
<gene>
    <name evidence="2" type="ORF">KI809_11520</name>
</gene>
<dbReference type="Proteomes" id="UP000811899">
    <property type="component" value="Unassembled WGS sequence"/>
</dbReference>
<evidence type="ECO:0000313" key="2">
    <source>
        <dbReference type="EMBL" id="MBT0664930.1"/>
    </source>
</evidence>
<organism evidence="2 3">
    <name type="scientific">Geoanaerobacter pelophilus</name>
    <dbReference type="NCBI Taxonomy" id="60036"/>
    <lineage>
        <taxon>Bacteria</taxon>
        <taxon>Pseudomonadati</taxon>
        <taxon>Thermodesulfobacteriota</taxon>
        <taxon>Desulfuromonadia</taxon>
        <taxon>Geobacterales</taxon>
        <taxon>Geobacteraceae</taxon>
        <taxon>Geoanaerobacter</taxon>
    </lineage>
</organism>